<protein>
    <submittedName>
        <fullName evidence="3">Uncharacterized protein</fullName>
    </submittedName>
</protein>
<reference evidence="3 4" key="1">
    <citation type="submission" date="2016-02" db="EMBL/GenBank/DDBJ databases">
        <title>Genome analysis of coral dinoflagellate symbionts highlights evolutionary adaptations to a symbiotic lifestyle.</title>
        <authorList>
            <person name="Aranda M."/>
            <person name="Li Y."/>
            <person name="Liew Y.J."/>
            <person name="Baumgarten S."/>
            <person name="Simakov O."/>
            <person name="Wilson M."/>
            <person name="Piel J."/>
            <person name="Ashoor H."/>
            <person name="Bougouffa S."/>
            <person name="Bajic V.B."/>
            <person name="Ryu T."/>
            <person name="Ravasi T."/>
            <person name="Bayer T."/>
            <person name="Micklem G."/>
            <person name="Kim H."/>
            <person name="Bhak J."/>
            <person name="Lajeunesse T.C."/>
            <person name="Voolstra C.R."/>
        </authorList>
    </citation>
    <scope>NUCLEOTIDE SEQUENCE [LARGE SCALE GENOMIC DNA]</scope>
    <source>
        <strain evidence="3 4">CCMP2467</strain>
    </source>
</reference>
<dbReference type="AlphaFoldDB" id="A0A1Q9EX43"/>
<keyword evidence="2" id="KW-0472">Membrane</keyword>
<feature type="transmembrane region" description="Helical" evidence="2">
    <location>
        <begin position="109"/>
        <end position="134"/>
    </location>
</feature>
<feature type="transmembrane region" description="Helical" evidence="2">
    <location>
        <begin position="256"/>
        <end position="277"/>
    </location>
</feature>
<keyword evidence="2" id="KW-0812">Transmembrane</keyword>
<name>A0A1Q9EX43_SYMMI</name>
<feature type="transmembrane region" description="Helical" evidence="2">
    <location>
        <begin position="77"/>
        <end position="97"/>
    </location>
</feature>
<dbReference type="EMBL" id="LSRX01000051">
    <property type="protein sequence ID" value="OLQ11981.1"/>
    <property type="molecule type" value="Genomic_DNA"/>
</dbReference>
<dbReference type="OMA" id="AMACFPR"/>
<gene>
    <name evidence="3" type="ORF">AK812_SmicGene4158</name>
</gene>
<feature type="transmembrane region" description="Helical" evidence="2">
    <location>
        <begin position="322"/>
        <end position="340"/>
    </location>
</feature>
<keyword evidence="2" id="KW-1133">Transmembrane helix</keyword>
<organism evidence="3 4">
    <name type="scientific">Symbiodinium microadriaticum</name>
    <name type="common">Dinoflagellate</name>
    <name type="synonym">Zooxanthella microadriatica</name>
    <dbReference type="NCBI Taxonomy" id="2951"/>
    <lineage>
        <taxon>Eukaryota</taxon>
        <taxon>Sar</taxon>
        <taxon>Alveolata</taxon>
        <taxon>Dinophyceae</taxon>
        <taxon>Suessiales</taxon>
        <taxon>Symbiodiniaceae</taxon>
        <taxon>Symbiodinium</taxon>
    </lineage>
</organism>
<evidence type="ECO:0000256" key="1">
    <source>
        <dbReference type="SAM" id="MobiDB-lite"/>
    </source>
</evidence>
<accession>A0A1Q9EX43</accession>
<comment type="caution">
    <text evidence="3">The sequence shown here is derived from an EMBL/GenBank/DDBJ whole genome shotgun (WGS) entry which is preliminary data.</text>
</comment>
<proteinExistence type="predicted"/>
<feature type="region of interest" description="Disordered" evidence="1">
    <location>
        <begin position="41"/>
        <end position="60"/>
    </location>
</feature>
<keyword evidence="4" id="KW-1185">Reference proteome</keyword>
<feature type="transmembrane region" description="Helical" evidence="2">
    <location>
        <begin position="352"/>
        <end position="373"/>
    </location>
</feature>
<evidence type="ECO:0000313" key="3">
    <source>
        <dbReference type="EMBL" id="OLQ11981.1"/>
    </source>
</evidence>
<dbReference type="OrthoDB" id="431811at2759"/>
<sequence>MLTRGISMMLTVNDDSGGDRDDGEARMVLVMSMVSLRASLHRGEEAEGPQETPSSGVAMGSAGAAEERALTAYGQLWALYVLCPFFDRLLLGVAGAVDARPLGPGDAVLLPLAALAALLEGRLALGMMLLAHIVKLAMFAHRLPFVWDHECWAAATEVSFVLAAAQGETGVVQRFWPAARAQLLLLYAGAAFWKLNTSFLDHRTSCGTVILAQVWAAYMPSTLALDLAPMVTRLAPFAALGGEVMLPLAMACFPRLGVFLALLFHLLVVLAPAPNFAGGFSVTCASRLILCLPWEAASALGHISLAVLGAALAVAFVRSAAFATFALMFLVTVSAVLASGLQKGSNAGSSAALTRCSAVGTFVYAFVLPVLGLQHMASCSMYANLKHYGGSNHLLMPTGLLQDAFPVTFGSELLRVDKAAGLLAAQNVWTEIEPELATTLLRAANHSGRQFVPYYARMGSLEDAGVALQEENAALPVVMSAFELRRSLAVLRRSGQTASLSYVRLPGDLQTPAEWLAHRGAAVRVHPNGTCTVDTRPCAEDEIALQPPPPRWLTSMLLPYPYALLPGDGKEIHCSS</sequence>
<evidence type="ECO:0000256" key="2">
    <source>
        <dbReference type="SAM" id="Phobius"/>
    </source>
</evidence>
<feature type="transmembrane region" description="Helical" evidence="2">
    <location>
        <begin position="297"/>
        <end position="317"/>
    </location>
</feature>
<dbReference type="Proteomes" id="UP000186817">
    <property type="component" value="Unassembled WGS sequence"/>
</dbReference>
<evidence type="ECO:0000313" key="4">
    <source>
        <dbReference type="Proteomes" id="UP000186817"/>
    </source>
</evidence>